<feature type="active site" description="Proton donor" evidence="2">
    <location>
        <position position="45"/>
    </location>
</feature>
<dbReference type="EMBL" id="JARRTL010000010">
    <property type="protein sequence ID" value="MEC0485654.1"/>
    <property type="molecule type" value="Genomic_DNA"/>
</dbReference>
<dbReference type="SUPFAM" id="SSF55144">
    <property type="entry name" value="LigT-like"/>
    <property type="match status" value="1"/>
</dbReference>
<dbReference type="RefSeq" id="WP_231592060.1">
    <property type="nucleotide sequence ID" value="NZ_CP023481.1"/>
</dbReference>
<gene>
    <name evidence="3" type="primary">thpR</name>
    <name evidence="3" type="ORF">P8828_12495</name>
</gene>
<dbReference type="Gene3D" id="3.90.1140.10">
    <property type="entry name" value="Cyclic phosphodiesterase"/>
    <property type="match status" value="1"/>
</dbReference>
<comment type="similarity">
    <text evidence="2">Belongs to the 2H phosphoesterase superfamily. ThpR family.</text>
</comment>
<feature type="short sequence motif" description="HXTX 2" evidence="2">
    <location>
        <begin position="131"/>
        <end position="134"/>
    </location>
</feature>
<sequence>MHMSVKPHFFIGIPFPAELAEPLYHSISSRPEFSFHKWVHPLDYHFTLVFLGPADSEPLSDLEESLSLIASDTDSFELRLKKTGTFGKPSEPRILYVEPEYSAALFELRERVKQAAAGAGFEIEKRPFHPHMTVARKWKGTASFNGRLDPLNDEVSFTARNLTVFQTHLDKVPKYEHKTVFPFGARHQAAEM</sequence>
<comment type="function">
    <text evidence="2">Hydrolyzes RNA 2',3'-cyclic phosphodiester to an RNA 2'-phosphomonoester.</text>
</comment>
<dbReference type="Pfam" id="PF13563">
    <property type="entry name" value="2_5_RNA_ligase2"/>
    <property type="match status" value="1"/>
</dbReference>
<organism evidence="3 4">
    <name type="scientific">Bacillus glycinifermentans</name>
    <dbReference type="NCBI Taxonomy" id="1664069"/>
    <lineage>
        <taxon>Bacteria</taxon>
        <taxon>Bacillati</taxon>
        <taxon>Bacillota</taxon>
        <taxon>Bacilli</taxon>
        <taxon>Bacillales</taxon>
        <taxon>Bacillaceae</taxon>
        <taxon>Bacillus</taxon>
    </lineage>
</organism>
<name>A0ABU6H3R6_9BACI</name>
<protein>
    <recommendedName>
        <fullName evidence="2">RNA 2',3'-cyclic phosphodiesterase</fullName>
        <shortName evidence="2">RNA 2',3'-CPDase</shortName>
        <ecNumber evidence="2">3.1.4.58</ecNumber>
    </recommendedName>
</protein>
<dbReference type="HAMAP" id="MF_01940">
    <property type="entry name" value="RNA_CPDase"/>
    <property type="match status" value="1"/>
</dbReference>
<comment type="catalytic activity">
    <reaction evidence="2">
        <text>a 3'-end 2',3'-cyclophospho-ribonucleotide-RNA + H2O = a 3'-end 2'-phospho-ribonucleotide-RNA + H(+)</text>
        <dbReference type="Rhea" id="RHEA:11828"/>
        <dbReference type="Rhea" id="RHEA-COMP:10464"/>
        <dbReference type="Rhea" id="RHEA-COMP:17353"/>
        <dbReference type="ChEBI" id="CHEBI:15377"/>
        <dbReference type="ChEBI" id="CHEBI:15378"/>
        <dbReference type="ChEBI" id="CHEBI:83064"/>
        <dbReference type="ChEBI" id="CHEBI:173113"/>
        <dbReference type="EC" id="3.1.4.58"/>
    </reaction>
</comment>
<dbReference type="PANTHER" id="PTHR35561:SF1">
    <property type="entry name" value="RNA 2',3'-CYCLIC PHOSPHODIESTERASE"/>
    <property type="match status" value="1"/>
</dbReference>
<keyword evidence="4" id="KW-1185">Reference proteome</keyword>
<accession>A0ABU6H3R6</accession>
<feature type="short sequence motif" description="HXTX 1" evidence="2">
    <location>
        <begin position="45"/>
        <end position="48"/>
    </location>
</feature>
<dbReference type="PANTHER" id="PTHR35561">
    <property type="entry name" value="RNA 2',3'-CYCLIC PHOSPHODIESTERASE"/>
    <property type="match status" value="1"/>
</dbReference>
<dbReference type="EC" id="3.1.4.58" evidence="2"/>
<feature type="active site" description="Proton acceptor" evidence="2">
    <location>
        <position position="131"/>
    </location>
</feature>
<evidence type="ECO:0000256" key="2">
    <source>
        <dbReference type="HAMAP-Rule" id="MF_01940"/>
    </source>
</evidence>
<dbReference type="InterPro" id="IPR004175">
    <property type="entry name" value="RNA_CPDase"/>
</dbReference>
<dbReference type="InterPro" id="IPR009097">
    <property type="entry name" value="Cyclic_Pdiesterase"/>
</dbReference>
<keyword evidence="1 2" id="KW-0378">Hydrolase</keyword>
<reference evidence="3 4" key="1">
    <citation type="submission" date="2023-03" db="EMBL/GenBank/DDBJ databases">
        <title>Agriculturally important microbes genome sequencing.</title>
        <authorList>
            <person name="Dunlap C."/>
        </authorList>
    </citation>
    <scope>NUCLEOTIDE SEQUENCE [LARGE SCALE GENOMIC DNA]</scope>
    <source>
        <strain evidence="3 4">CBP-3203</strain>
    </source>
</reference>
<dbReference type="Proteomes" id="UP001341297">
    <property type="component" value="Unassembled WGS sequence"/>
</dbReference>
<proteinExistence type="inferred from homology"/>
<comment type="caution">
    <text evidence="3">The sequence shown here is derived from an EMBL/GenBank/DDBJ whole genome shotgun (WGS) entry which is preliminary data.</text>
</comment>
<evidence type="ECO:0000256" key="1">
    <source>
        <dbReference type="ARBA" id="ARBA00022801"/>
    </source>
</evidence>
<evidence type="ECO:0000313" key="3">
    <source>
        <dbReference type="EMBL" id="MEC0485654.1"/>
    </source>
</evidence>
<dbReference type="NCBIfam" id="TIGR02258">
    <property type="entry name" value="2_5_ligase"/>
    <property type="match status" value="1"/>
</dbReference>
<evidence type="ECO:0000313" key="4">
    <source>
        <dbReference type="Proteomes" id="UP001341297"/>
    </source>
</evidence>